<organism evidence="3 4">
    <name type="scientific">Cordyceps fumosorosea (strain ARSEF 2679)</name>
    <name type="common">Isaria fumosorosea</name>
    <dbReference type="NCBI Taxonomy" id="1081104"/>
    <lineage>
        <taxon>Eukaryota</taxon>
        <taxon>Fungi</taxon>
        <taxon>Dikarya</taxon>
        <taxon>Ascomycota</taxon>
        <taxon>Pezizomycotina</taxon>
        <taxon>Sordariomycetes</taxon>
        <taxon>Hypocreomycetidae</taxon>
        <taxon>Hypocreales</taxon>
        <taxon>Cordycipitaceae</taxon>
        <taxon>Cordyceps</taxon>
    </lineage>
</organism>
<evidence type="ECO:0000313" key="3">
    <source>
        <dbReference type="EMBL" id="OAA53330.1"/>
    </source>
</evidence>
<keyword evidence="3" id="KW-0378">Hydrolase</keyword>
<keyword evidence="1" id="KW-0732">Signal</keyword>
<dbReference type="RefSeq" id="XP_018700374.1">
    <property type="nucleotide sequence ID" value="XM_018852414.1"/>
</dbReference>
<feature type="chain" id="PRO_5007837574" evidence="1">
    <location>
        <begin position="20"/>
        <end position="576"/>
    </location>
</feature>
<dbReference type="OrthoDB" id="276515at2759"/>
<gene>
    <name evidence="3" type="ORF">ISF_08811</name>
</gene>
<sequence>MRLGPWLSAAAAMLPSVAATVDNRTLAYKPRFKEEVDMTPTPTLVWDTSQRRSTFWYTNRDPVPNNWVGIWYAHVGEPVNGTKVHPPLRWAFAPGMDDRVHLETDTLPRGFAYRALYLAADSYRTLADPVDLTTGDPGRDVAWLADEVTLSPARQGRYWSHDVRGLFRMVGDPATEFRITFSSAGWTRITPRGILHGTPDAHTKGVARLEVQAVNPSGRYNQKRMFNQRVWLRVRVADRDEQPVVSELRVMTWNLWEAGSHAADRHRKQVAAVVKTGADVVALQEARGEADGDDAALRLAAAMGWWALSRPGGAAVISRYPIVEALEGGPRGTAGVKIEIPGDERRRMVVWSAAFTSEAEEERYGPHALCWNKTSVAGVLEMEERSGRVARAEELAETLAPYVANAETEAVFVAGGFGSPSHLDYTDETARTHCGAGAEMAWPVSRILVGAGLTDLYRKARPDPKGDPGNTWSEVRRDALRGLPGETVPEPHDRVDVLYGAGGEGMKLTLRDSVVFHLLKNGYGVHPVSDPRHKYNLWPSDHDAVVTSFYINGQHTWNSTRGNNSIGDVGLFARRG</sequence>
<evidence type="ECO:0000313" key="4">
    <source>
        <dbReference type="Proteomes" id="UP000076744"/>
    </source>
</evidence>
<accession>A0A162MAE3</accession>
<feature type="domain" description="Endonuclease/exonuclease/phosphatase" evidence="2">
    <location>
        <begin position="251"/>
        <end position="369"/>
    </location>
</feature>
<dbReference type="GeneID" id="30025103"/>
<dbReference type="SUPFAM" id="SSF56219">
    <property type="entry name" value="DNase I-like"/>
    <property type="match status" value="1"/>
</dbReference>
<dbReference type="InterPro" id="IPR005135">
    <property type="entry name" value="Endo/exonuclease/phosphatase"/>
</dbReference>
<comment type="caution">
    <text evidence="3">The sequence shown here is derived from an EMBL/GenBank/DDBJ whole genome shotgun (WGS) entry which is preliminary data.</text>
</comment>
<dbReference type="Pfam" id="PF03372">
    <property type="entry name" value="Exo_endo_phos"/>
    <property type="match status" value="1"/>
</dbReference>
<dbReference type="EMBL" id="AZHB01000036">
    <property type="protein sequence ID" value="OAA53330.1"/>
    <property type="molecule type" value="Genomic_DNA"/>
</dbReference>
<dbReference type="GO" id="GO:0004527">
    <property type="term" value="F:exonuclease activity"/>
    <property type="evidence" value="ECO:0007669"/>
    <property type="project" value="UniProtKB-KW"/>
</dbReference>
<keyword evidence="3" id="KW-0540">Nuclease</keyword>
<dbReference type="Gene3D" id="3.60.10.10">
    <property type="entry name" value="Endonuclease/exonuclease/phosphatase"/>
    <property type="match status" value="1"/>
</dbReference>
<dbReference type="Proteomes" id="UP000076744">
    <property type="component" value="Unassembled WGS sequence"/>
</dbReference>
<dbReference type="InterPro" id="IPR036691">
    <property type="entry name" value="Endo/exonu/phosph_ase_sf"/>
</dbReference>
<protein>
    <submittedName>
        <fullName evidence="3">Exonuclease III</fullName>
    </submittedName>
</protein>
<keyword evidence="4" id="KW-1185">Reference proteome</keyword>
<name>A0A162MAE3_CORFA</name>
<dbReference type="PANTHER" id="PTHR41349">
    <property type="match status" value="1"/>
</dbReference>
<evidence type="ECO:0000259" key="2">
    <source>
        <dbReference type="Pfam" id="PF03372"/>
    </source>
</evidence>
<feature type="signal peptide" evidence="1">
    <location>
        <begin position="1"/>
        <end position="19"/>
    </location>
</feature>
<evidence type="ECO:0000256" key="1">
    <source>
        <dbReference type="SAM" id="SignalP"/>
    </source>
</evidence>
<reference evidence="3 4" key="1">
    <citation type="journal article" date="2016" name="Genome Biol. Evol.">
        <title>Divergent and convergent evolution of fungal pathogenicity.</title>
        <authorList>
            <person name="Shang Y."/>
            <person name="Xiao G."/>
            <person name="Zheng P."/>
            <person name="Cen K."/>
            <person name="Zhan S."/>
            <person name="Wang C."/>
        </authorList>
    </citation>
    <scope>NUCLEOTIDE SEQUENCE [LARGE SCALE GENOMIC DNA]</scope>
    <source>
        <strain evidence="3 4">ARSEF 2679</strain>
    </source>
</reference>
<proteinExistence type="predicted"/>
<dbReference type="AlphaFoldDB" id="A0A162MAE3"/>
<keyword evidence="3" id="KW-0269">Exonuclease</keyword>
<dbReference type="PANTHER" id="PTHR41349:SF1">
    <property type="entry name" value="PROTEIN CBG08683"/>
    <property type="match status" value="1"/>
</dbReference>